<comment type="pathway">
    <text evidence="2">Cofactor biosynthesis; ubiquinone biosynthesis.</text>
</comment>
<accession>A0A4Q9VSF0</accession>
<protein>
    <submittedName>
        <fullName evidence="9">UbiH/UbiF family hydroxylase</fullName>
    </submittedName>
</protein>
<dbReference type="PANTHER" id="PTHR43876:SF7">
    <property type="entry name" value="UBIQUINONE BIOSYNTHESIS MONOOXYGENASE COQ6, MITOCHONDRIAL"/>
    <property type="match status" value="1"/>
</dbReference>
<dbReference type="InterPro" id="IPR036188">
    <property type="entry name" value="FAD/NAD-bd_sf"/>
</dbReference>
<evidence type="ECO:0000256" key="4">
    <source>
        <dbReference type="ARBA" id="ARBA00022630"/>
    </source>
</evidence>
<dbReference type="InterPro" id="IPR002938">
    <property type="entry name" value="FAD-bd"/>
</dbReference>
<dbReference type="OrthoDB" id="9796623at2"/>
<keyword evidence="6" id="KW-0560">Oxidoreductase</keyword>
<evidence type="ECO:0000256" key="3">
    <source>
        <dbReference type="ARBA" id="ARBA00005349"/>
    </source>
</evidence>
<proteinExistence type="inferred from homology"/>
<dbReference type="PRINTS" id="PR00420">
    <property type="entry name" value="RNGMNOXGNASE"/>
</dbReference>
<sequence>MSAPNPIADDRCEVAVVGAGPAGLSAAILFAGLGFSTVLVAPTSRPDDVRTTALLGGSRDFLKALGVWEAIAAAGCGLEAMRIVDDTGRLLRAPEVLFSARELGLDAFGVNIANADLTAILDTRARNAAGLRRIEAMVGAVAAGAGAIDLRLDGGGSLAARLVVAADGRGSPMRRAAGIDTREWALPQSALVLNFAHGKPHDGVSTEFHARHGPFVLVPLPGGDRSSAVLIDTPETVAALAALNDDTLAREAERRAHSILGAMRVVSERRIWPLSSLIAARCGRDRIALVGEAAHAFPPIGAQGLNLSLRDIADLAEVVVAARRQGEDIGGDGVMRAHERARRLDVETRTRGVDLINRTLLSDGLPAQAVRAVGLHLALRIGGLRRQMMREGLGPTVAAPRLMRGLDLDGFGVASAQKAVGSRPWVTR</sequence>
<dbReference type="Proteomes" id="UP000292781">
    <property type="component" value="Unassembled WGS sequence"/>
</dbReference>
<keyword evidence="10" id="KW-1185">Reference proteome</keyword>
<dbReference type="AlphaFoldDB" id="A0A4Q9VSF0"/>
<dbReference type="GO" id="GO:0004497">
    <property type="term" value="F:monooxygenase activity"/>
    <property type="evidence" value="ECO:0007669"/>
    <property type="project" value="UniProtKB-KW"/>
</dbReference>
<dbReference type="UniPathway" id="UPA00232"/>
<dbReference type="GO" id="GO:0016705">
    <property type="term" value="F:oxidoreductase activity, acting on paired donors, with incorporation or reduction of molecular oxygen"/>
    <property type="evidence" value="ECO:0007669"/>
    <property type="project" value="InterPro"/>
</dbReference>
<dbReference type="NCBIfam" id="NF005691">
    <property type="entry name" value="PRK07494.1"/>
    <property type="match status" value="1"/>
</dbReference>
<dbReference type="RefSeq" id="WP_131309180.1">
    <property type="nucleotide sequence ID" value="NZ_SJFN01000013.1"/>
</dbReference>
<dbReference type="PANTHER" id="PTHR43876">
    <property type="entry name" value="UBIQUINONE BIOSYNTHESIS MONOOXYGENASE COQ6, MITOCHONDRIAL"/>
    <property type="match status" value="1"/>
</dbReference>
<comment type="caution">
    <text evidence="9">The sequence shown here is derived from an EMBL/GenBank/DDBJ whole genome shotgun (WGS) entry which is preliminary data.</text>
</comment>
<dbReference type="Pfam" id="PF01494">
    <property type="entry name" value="FAD_binding_3"/>
    <property type="match status" value="1"/>
</dbReference>
<evidence type="ECO:0000256" key="1">
    <source>
        <dbReference type="ARBA" id="ARBA00001974"/>
    </source>
</evidence>
<evidence type="ECO:0000313" key="10">
    <source>
        <dbReference type="Proteomes" id="UP000292781"/>
    </source>
</evidence>
<name>A0A4Q9VSF0_9HYPH</name>
<keyword evidence="7" id="KW-0503">Monooxygenase</keyword>
<dbReference type="GO" id="GO:0071949">
    <property type="term" value="F:FAD binding"/>
    <property type="evidence" value="ECO:0007669"/>
    <property type="project" value="InterPro"/>
</dbReference>
<dbReference type="InterPro" id="IPR010971">
    <property type="entry name" value="UbiH/COQ6"/>
</dbReference>
<feature type="domain" description="FAD-binding" evidence="8">
    <location>
        <begin position="11"/>
        <end position="322"/>
    </location>
</feature>
<evidence type="ECO:0000256" key="6">
    <source>
        <dbReference type="ARBA" id="ARBA00023002"/>
    </source>
</evidence>
<evidence type="ECO:0000259" key="8">
    <source>
        <dbReference type="Pfam" id="PF01494"/>
    </source>
</evidence>
<keyword evidence="5" id="KW-0274">FAD</keyword>
<keyword evidence="4" id="KW-0285">Flavoprotein</keyword>
<organism evidence="9 10">
    <name type="scientific">Siculibacillus lacustris</name>
    <dbReference type="NCBI Taxonomy" id="1549641"/>
    <lineage>
        <taxon>Bacteria</taxon>
        <taxon>Pseudomonadati</taxon>
        <taxon>Pseudomonadota</taxon>
        <taxon>Alphaproteobacteria</taxon>
        <taxon>Hyphomicrobiales</taxon>
        <taxon>Ancalomicrobiaceae</taxon>
        <taxon>Siculibacillus</taxon>
    </lineage>
</organism>
<comment type="similarity">
    <text evidence="3">Belongs to the UbiH/COQ6 family.</text>
</comment>
<dbReference type="NCBIfam" id="TIGR01988">
    <property type="entry name" value="Ubi-OHases"/>
    <property type="match status" value="1"/>
</dbReference>
<evidence type="ECO:0000256" key="2">
    <source>
        <dbReference type="ARBA" id="ARBA00004749"/>
    </source>
</evidence>
<dbReference type="EMBL" id="SJFN01000013">
    <property type="protein sequence ID" value="TBW37968.1"/>
    <property type="molecule type" value="Genomic_DNA"/>
</dbReference>
<evidence type="ECO:0000256" key="7">
    <source>
        <dbReference type="ARBA" id="ARBA00023033"/>
    </source>
</evidence>
<comment type="cofactor">
    <cofactor evidence="1">
        <name>FAD</name>
        <dbReference type="ChEBI" id="CHEBI:57692"/>
    </cofactor>
</comment>
<dbReference type="GO" id="GO:0006744">
    <property type="term" value="P:ubiquinone biosynthetic process"/>
    <property type="evidence" value="ECO:0007669"/>
    <property type="project" value="UniProtKB-UniPathway"/>
</dbReference>
<dbReference type="SUPFAM" id="SSF51905">
    <property type="entry name" value="FAD/NAD(P)-binding domain"/>
    <property type="match status" value="1"/>
</dbReference>
<dbReference type="InterPro" id="IPR051205">
    <property type="entry name" value="UbiH/COQ6_monooxygenase"/>
</dbReference>
<gene>
    <name evidence="9" type="ORF">EYW49_10150</name>
</gene>
<evidence type="ECO:0000256" key="5">
    <source>
        <dbReference type="ARBA" id="ARBA00022827"/>
    </source>
</evidence>
<dbReference type="Gene3D" id="3.50.50.60">
    <property type="entry name" value="FAD/NAD(P)-binding domain"/>
    <property type="match status" value="2"/>
</dbReference>
<evidence type="ECO:0000313" key="9">
    <source>
        <dbReference type="EMBL" id="TBW37968.1"/>
    </source>
</evidence>
<reference evidence="9 10" key="1">
    <citation type="submission" date="2019-02" db="EMBL/GenBank/DDBJ databases">
        <title>Siculibacillus lacustris gen. nov., sp. nov., a new rosette-forming bacterium isolated from a freshwater crater lake (Lake St. Ana, Romania).</title>
        <authorList>
            <person name="Felfoldi T."/>
            <person name="Marton Z."/>
            <person name="Szabo A."/>
            <person name="Mentes A."/>
            <person name="Boka K."/>
            <person name="Marialigeti K."/>
            <person name="Mathe I."/>
            <person name="Koncz M."/>
            <person name="Schumann P."/>
            <person name="Toth E."/>
        </authorList>
    </citation>
    <scope>NUCLEOTIDE SEQUENCE [LARGE SCALE GENOMIC DNA]</scope>
    <source>
        <strain evidence="9 10">SA-279</strain>
    </source>
</reference>